<proteinExistence type="predicted"/>
<accession>A0A9P6Q1R7</accession>
<dbReference type="OrthoDB" id="2341272at2759"/>
<comment type="caution">
    <text evidence="3">The sequence shown here is derived from an EMBL/GenBank/DDBJ whole genome shotgun (WGS) entry which is preliminary data.</text>
</comment>
<evidence type="ECO:0000313" key="4">
    <source>
        <dbReference type="Proteomes" id="UP000807716"/>
    </source>
</evidence>
<keyword evidence="4" id="KW-1185">Reference proteome</keyword>
<reference evidence="3" key="1">
    <citation type="journal article" date="2020" name="Fungal Divers.">
        <title>Resolving the Mortierellaceae phylogeny through synthesis of multi-gene phylogenetics and phylogenomics.</title>
        <authorList>
            <person name="Vandepol N."/>
            <person name="Liber J."/>
            <person name="Desiro A."/>
            <person name="Na H."/>
            <person name="Kennedy M."/>
            <person name="Barry K."/>
            <person name="Grigoriev I.V."/>
            <person name="Miller A.N."/>
            <person name="O'Donnell K."/>
            <person name="Stajich J.E."/>
            <person name="Bonito G."/>
        </authorList>
    </citation>
    <scope>NUCLEOTIDE SEQUENCE</scope>
    <source>
        <strain evidence="3">BC1065</strain>
    </source>
</reference>
<dbReference type="PANTHER" id="PTHR35559:SF1">
    <property type="entry name" value="CHITIN-BINDING TYPE-4 DOMAIN-CONTAINING PROTEIN"/>
    <property type="match status" value="1"/>
</dbReference>
<evidence type="ECO:0000313" key="3">
    <source>
        <dbReference type="EMBL" id="KAG0257086.1"/>
    </source>
</evidence>
<dbReference type="PANTHER" id="PTHR35559">
    <property type="entry name" value="CHITIN-BINDING TYPE-4 DOMAIN-CONTAINING PROTEIN"/>
    <property type="match status" value="1"/>
</dbReference>
<organism evidence="3 4">
    <name type="scientific">Actinomortierella ambigua</name>
    <dbReference type="NCBI Taxonomy" id="1343610"/>
    <lineage>
        <taxon>Eukaryota</taxon>
        <taxon>Fungi</taxon>
        <taxon>Fungi incertae sedis</taxon>
        <taxon>Mucoromycota</taxon>
        <taxon>Mortierellomycotina</taxon>
        <taxon>Mortierellomycetes</taxon>
        <taxon>Mortierellales</taxon>
        <taxon>Mortierellaceae</taxon>
        <taxon>Actinomortierella</taxon>
    </lineage>
</organism>
<keyword evidence="2" id="KW-0732">Signal</keyword>
<evidence type="ECO:0000256" key="2">
    <source>
        <dbReference type="SAM" id="SignalP"/>
    </source>
</evidence>
<feature type="signal peptide" evidence="2">
    <location>
        <begin position="1"/>
        <end position="27"/>
    </location>
</feature>
<dbReference type="EMBL" id="JAAAJB010000376">
    <property type="protein sequence ID" value="KAG0257086.1"/>
    <property type="molecule type" value="Genomic_DNA"/>
</dbReference>
<dbReference type="Proteomes" id="UP000807716">
    <property type="component" value="Unassembled WGS sequence"/>
</dbReference>
<sequence>MLFIKSSVTLVVASILVALTSAPSAEAHSYADCIDWRFKNPKNPSWSDKNGACFGYARRFPLKAKPFAKLDSDDPNRHYQQTHKNPDPDHALPCSNGKVGEEPGANEQMASPYTAAYNGKDQRGRKTGQITVTTVGGQLCVRWPAKNHAVPDENDLSKVSIALSSVNPTKDPTQQQFLGNIIASLDYKNCTDKGSDTDIWPCGGCFKLPQKAGPGHYVMQWRWRLNKDEWYTSCADIEVNK</sequence>
<evidence type="ECO:0008006" key="5">
    <source>
        <dbReference type="Google" id="ProtNLM"/>
    </source>
</evidence>
<protein>
    <recommendedName>
        <fullName evidence="5">Chitin-binding type-4 domain-containing protein</fullName>
    </recommendedName>
</protein>
<name>A0A9P6Q1R7_9FUNG</name>
<feature type="chain" id="PRO_5040107353" description="Chitin-binding type-4 domain-containing protein" evidence="2">
    <location>
        <begin position="28"/>
        <end position="241"/>
    </location>
</feature>
<feature type="region of interest" description="Disordered" evidence="1">
    <location>
        <begin position="70"/>
        <end position="109"/>
    </location>
</feature>
<dbReference type="AlphaFoldDB" id="A0A9P6Q1R7"/>
<evidence type="ECO:0000256" key="1">
    <source>
        <dbReference type="SAM" id="MobiDB-lite"/>
    </source>
</evidence>
<gene>
    <name evidence="3" type="ORF">DFQ27_005303</name>
</gene>